<accession>A0A0M0JBY3</accession>
<dbReference type="AlphaFoldDB" id="A0A0M0JBY3"/>
<feature type="compositionally biased region" description="Basic and acidic residues" evidence="1">
    <location>
        <begin position="316"/>
        <end position="325"/>
    </location>
</feature>
<feature type="region of interest" description="Disordered" evidence="1">
    <location>
        <begin position="1"/>
        <end position="29"/>
    </location>
</feature>
<gene>
    <name evidence="2" type="ORF">Ctob_006075</name>
</gene>
<keyword evidence="3" id="KW-1185">Reference proteome</keyword>
<protein>
    <submittedName>
        <fullName evidence="2">Uncharacterized protein</fullName>
    </submittedName>
</protein>
<feature type="compositionally biased region" description="Low complexity" evidence="1">
    <location>
        <begin position="298"/>
        <end position="307"/>
    </location>
</feature>
<name>A0A0M0JBY3_9EUKA</name>
<proteinExistence type="predicted"/>
<reference evidence="3" key="1">
    <citation type="journal article" date="2015" name="PLoS Genet.">
        <title>Genome Sequence and Transcriptome Analyses of Chrysochromulina tobin: Metabolic Tools for Enhanced Algal Fitness in the Prominent Order Prymnesiales (Haptophyceae).</title>
        <authorList>
            <person name="Hovde B.T."/>
            <person name="Deodato C.R."/>
            <person name="Hunsperger H.M."/>
            <person name="Ryken S.A."/>
            <person name="Yost W."/>
            <person name="Jha R.K."/>
            <person name="Patterson J."/>
            <person name="Monnat R.J. Jr."/>
            <person name="Barlow S.B."/>
            <person name="Starkenburg S.R."/>
            <person name="Cattolico R.A."/>
        </authorList>
    </citation>
    <scope>NUCLEOTIDE SEQUENCE</scope>
    <source>
        <strain evidence="3">CCMP291</strain>
    </source>
</reference>
<feature type="region of interest" description="Disordered" evidence="1">
    <location>
        <begin position="96"/>
        <end position="123"/>
    </location>
</feature>
<evidence type="ECO:0000313" key="3">
    <source>
        <dbReference type="Proteomes" id="UP000037460"/>
    </source>
</evidence>
<dbReference type="Proteomes" id="UP000037460">
    <property type="component" value="Unassembled WGS sequence"/>
</dbReference>
<feature type="compositionally biased region" description="Pro residues" evidence="1">
    <location>
        <begin position="7"/>
        <end position="19"/>
    </location>
</feature>
<evidence type="ECO:0000256" key="1">
    <source>
        <dbReference type="SAM" id="MobiDB-lite"/>
    </source>
</evidence>
<evidence type="ECO:0000313" key="2">
    <source>
        <dbReference type="EMBL" id="KOO23887.1"/>
    </source>
</evidence>
<feature type="compositionally biased region" description="Basic and acidic residues" evidence="1">
    <location>
        <begin position="244"/>
        <end position="269"/>
    </location>
</feature>
<feature type="compositionally biased region" description="Low complexity" evidence="1">
    <location>
        <begin position="218"/>
        <end position="231"/>
    </location>
</feature>
<feature type="compositionally biased region" description="Basic and acidic residues" evidence="1">
    <location>
        <begin position="288"/>
        <end position="297"/>
    </location>
</feature>
<feature type="region of interest" description="Disordered" evidence="1">
    <location>
        <begin position="137"/>
        <end position="325"/>
    </location>
</feature>
<comment type="caution">
    <text evidence="2">The sequence shown here is derived from an EMBL/GenBank/DDBJ whole genome shotgun (WGS) entry which is preliminary data.</text>
</comment>
<sequence length="1224" mass="131551">MKLTLNIPPPPDDMPPPPPPDDDSGPIFTPRTAAARKDMVSKAAMAAESGEQKPQFWIEPSSLPAPMMLHLNAGESKTDLAASVWALGLKKETASGFPLSDAPLFTPRSAPINPETGEPIFTPRSLYNNRVQKRLTRARSQKQVGNGKTLPLNVPAGVAIPPKADDDMPMFTPRTLQKRKEELELSAADLPIFTPRGSPVKKLETTPSLEVDVEDSETASAEASSPELVSPGGSGKKPAKKKKMVDGKVEKEKPKKATKDEGEGAGGEKGKKKSPAKKAKPVGSAPKDGTDSGRSEEPSSPNSASPALKADTGTDTVEHPREEHHHKDAHTFLIDILDAEENVLSSLGTELGWKALTHKVGRGLVQPAVQTFQKGSGTKVSGYRIMMNGLELSGHETLSSLMARDIEFHGGASEATQLLICLQGDKQNAEKPHAEQHRFAPLGALAAGGRSLSRHLSQNLSLAATRLSRQLTGGTETATFQIDFESSEGVTLASLGTALRGRWMREPLTKSVIATALDEFKRTSGITVNPLLCRVTLDGDVLEMASTAKAMDYLYEREADTPIHIVIALPPEVTPELAVAEHKIESATFYVDIVTSHEEGAEHYELQTHIGKKLLGLPLREGLIAPALKSYAEAHPQAPRYSPDSFSILVEGNAFDGSQTGLECAVKYNKTGFMPIHLLLTLAADAADIAHAKHIKNVAYTIDINTSDGNTVFAFGTMLNGRWLHEPLRKAVVASALTELQNQHQGLEKIDPQTVPVTVDGLLVDAHSKAKARTYAHAGEGAAAHVVITLPASVDTTALSSGPAKIESATFFVDIAPADGSAHFETETVLNRRWLLKSLKEALIGPAIRCYNEADESAPGYGVGDYAVFVEGVQADISQQTISFVTGVDGPVHVALTPKEGEPEELFSRTIKSAGFTIEIEYDGQKIFAFDTVLNQKWLEMPLIQAVVVPALKELSKANGHKVDFNLHVAMCKVDGRLLEKDTKAKALSCVRNAHEPTEIVLTLADSTEVNVAKLGALHKAEHIQSAIFYVDLVTISRGEETSHKFEAMLPARALRSSLGEVVVKPALRGLQLKAHVNAVQIFIDDEEVEAKQKAGSFLQGASRPVNVKLIVPESAIASKSKPASLPPPGILNVKMTGGAEDWDMETQLSQKWQQKTLMHGVIIPALQAYEEDFGIQHEPSMIKVKVDGVEVDSGVVIKELLKGSGGVDVELALPVTYAVKLAK</sequence>
<feature type="compositionally biased region" description="Basic residues" evidence="1">
    <location>
        <begin position="270"/>
        <end position="280"/>
    </location>
</feature>
<organism evidence="2 3">
    <name type="scientific">Chrysochromulina tobinii</name>
    <dbReference type="NCBI Taxonomy" id="1460289"/>
    <lineage>
        <taxon>Eukaryota</taxon>
        <taxon>Haptista</taxon>
        <taxon>Haptophyta</taxon>
        <taxon>Prymnesiophyceae</taxon>
        <taxon>Prymnesiales</taxon>
        <taxon>Chrysochromulinaceae</taxon>
        <taxon>Chrysochromulina</taxon>
    </lineage>
</organism>
<dbReference type="EMBL" id="JWZX01003148">
    <property type="protein sequence ID" value="KOO23887.1"/>
    <property type="molecule type" value="Genomic_DNA"/>
</dbReference>